<name>A0A2I1F5Z7_9GLOM</name>
<comment type="caution">
    <text evidence="1">The sequence shown here is derived from an EMBL/GenBank/DDBJ whole genome shotgun (WGS) entry which is preliminary data.</text>
</comment>
<evidence type="ECO:0000313" key="2">
    <source>
        <dbReference type="Proteomes" id="UP000232688"/>
    </source>
</evidence>
<dbReference type="OrthoDB" id="775356at2759"/>
<protein>
    <submittedName>
        <fullName evidence="1">Uncharacterized protein</fullName>
    </submittedName>
</protein>
<evidence type="ECO:0000313" key="1">
    <source>
        <dbReference type="EMBL" id="PKC58217.1"/>
    </source>
</evidence>
<gene>
    <name evidence="1" type="ORF">RhiirA1_471310</name>
</gene>
<reference evidence="1 2" key="1">
    <citation type="submission" date="2017-10" db="EMBL/GenBank/DDBJ databases">
        <title>Extensive intraspecific genome diversity in a model arbuscular mycorrhizal fungus.</title>
        <authorList>
            <person name="Chen E.C.H."/>
            <person name="Morin E."/>
            <person name="Baudet D."/>
            <person name="Noel J."/>
            <person name="Ndikumana S."/>
            <person name="Charron P."/>
            <person name="St-Onge C."/>
            <person name="Giorgi J."/>
            <person name="Grigoriev I.V."/>
            <person name="Roux C."/>
            <person name="Martin F.M."/>
            <person name="Corradi N."/>
        </authorList>
    </citation>
    <scope>NUCLEOTIDE SEQUENCE [LARGE SCALE GENOMIC DNA]</scope>
    <source>
        <strain evidence="1 2">A1</strain>
    </source>
</reference>
<sequence length="68" mass="7778">MSDNSVTSFYIWSLIRKGIKAKEMLCELEGVQIIDCEDGYHLMTEEVAQESAPLGNLRSSFINYMRSQ</sequence>
<proteinExistence type="predicted"/>
<reference evidence="1 2" key="2">
    <citation type="submission" date="2017-10" db="EMBL/GenBank/DDBJ databases">
        <title>Genome analyses suggest a sexual origin of heterokaryosis in a supposedly ancient asexual fungus.</title>
        <authorList>
            <person name="Corradi N."/>
            <person name="Sedzielewska K."/>
            <person name="Noel J."/>
            <person name="Charron P."/>
            <person name="Farinelli L."/>
            <person name="Marton T."/>
            <person name="Kruger M."/>
            <person name="Pelin A."/>
            <person name="Brachmann A."/>
            <person name="Corradi N."/>
        </authorList>
    </citation>
    <scope>NUCLEOTIDE SEQUENCE [LARGE SCALE GENOMIC DNA]</scope>
    <source>
        <strain evidence="1 2">A1</strain>
    </source>
</reference>
<dbReference type="EMBL" id="LLXH01001599">
    <property type="protein sequence ID" value="PKC58217.1"/>
    <property type="molecule type" value="Genomic_DNA"/>
</dbReference>
<organism evidence="1 2">
    <name type="scientific">Rhizophagus irregularis</name>
    <dbReference type="NCBI Taxonomy" id="588596"/>
    <lineage>
        <taxon>Eukaryota</taxon>
        <taxon>Fungi</taxon>
        <taxon>Fungi incertae sedis</taxon>
        <taxon>Mucoromycota</taxon>
        <taxon>Glomeromycotina</taxon>
        <taxon>Glomeromycetes</taxon>
        <taxon>Glomerales</taxon>
        <taxon>Glomeraceae</taxon>
        <taxon>Rhizophagus</taxon>
    </lineage>
</organism>
<dbReference type="AlphaFoldDB" id="A0A2I1F5Z7"/>
<dbReference type="Proteomes" id="UP000232688">
    <property type="component" value="Unassembled WGS sequence"/>
</dbReference>
<accession>A0A2I1F5Z7</accession>
<dbReference type="VEuPathDB" id="FungiDB:RhiirA1_471310"/>